<dbReference type="InterPro" id="IPR011008">
    <property type="entry name" value="Dimeric_a/b-barrel"/>
</dbReference>
<proteinExistence type="predicted"/>
<dbReference type="SUPFAM" id="SSF46785">
    <property type="entry name" value="Winged helix' DNA-binding domain"/>
    <property type="match status" value="1"/>
</dbReference>
<name>A0ABS8DLH0_9FIRM</name>
<dbReference type="Proteomes" id="UP001299546">
    <property type="component" value="Unassembled WGS sequence"/>
</dbReference>
<dbReference type="InterPro" id="IPR036390">
    <property type="entry name" value="WH_DNA-bd_sf"/>
</dbReference>
<sequence length="152" mass="17587">MDSLDYEILNILKKNARKKASDISKEIHLSVSTVIERIRKMESSGVIEAYTIITNEHKVGNDLTALMEISLDHPRYNESFSTKIMEHPNIISCYYLTGDFDFMIKISCRSSEHLEQIHKWIKDQEGVRSTKTHIVLRNIKNIYSSLPSAEEE</sequence>
<dbReference type="CDD" id="cd00090">
    <property type="entry name" value="HTH_ARSR"/>
    <property type="match status" value="1"/>
</dbReference>
<dbReference type="InterPro" id="IPR019888">
    <property type="entry name" value="Tscrpt_reg_AsnC-like"/>
</dbReference>
<dbReference type="RefSeq" id="WP_066738438.1">
    <property type="nucleotide sequence ID" value="NZ_JAJCIQ010000021.1"/>
</dbReference>
<evidence type="ECO:0000313" key="6">
    <source>
        <dbReference type="Proteomes" id="UP001299546"/>
    </source>
</evidence>
<keyword evidence="6" id="KW-1185">Reference proteome</keyword>
<dbReference type="PANTHER" id="PTHR30154">
    <property type="entry name" value="LEUCINE-RESPONSIVE REGULATORY PROTEIN"/>
    <property type="match status" value="1"/>
</dbReference>
<evidence type="ECO:0000259" key="4">
    <source>
        <dbReference type="PROSITE" id="PS50956"/>
    </source>
</evidence>
<dbReference type="Gene3D" id="1.10.10.10">
    <property type="entry name" value="Winged helix-like DNA-binding domain superfamily/Winged helix DNA-binding domain"/>
    <property type="match status" value="1"/>
</dbReference>
<dbReference type="InterPro" id="IPR036388">
    <property type="entry name" value="WH-like_DNA-bd_sf"/>
</dbReference>
<dbReference type="SMART" id="SM00344">
    <property type="entry name" value="HTH_ASNC"/>
    <property type="match status" value="1"/>
</dbReference>
<dbReference type="EMBL" id="JAJCIS010000022">
    <property type="protein sequence ID" value="MCB7389302.1"/>
    <property type="molecule type" value="Genomic_DNA"/>
</dbReference>
<dbReference type="InterPro" id="IPR019887">
    <property type="entry name" value="Tscrpt_reg_AsnC/Lrp_C"/>
</dbReference>
<evidence type="ECO:0000256" key="3">
    <source>
        <dbReference type="ARBA" id="ARBA00023163"/>
    </source>
</evidence>
<dbReference type="Pfam" id="PF01037">
    <property type="entry name" value="AsnC_trans_reg"/>
    <property type="match status" value="1"/>
</dbReference>
<dbReference type="Pfam" id="PF13412">
    <property type="entry name" value="HTH_24"/>
    <property type="match status" value="1"/>
</dbReference>
<evidence type="ECO:0000313" key="5">
    <source>
        <dbReference type="EMBL" id="MCB7389302.1"/>
    </source>
</evidence>
<dbReference type="PANTHER" id="PTHR30154:SF34">
    <property type="entry name" value="TRANSCRIPTIONAL REGULATOR AZLB"/>
    <property type="match status" value="1"/>
</dbReference>
<keyword evidence="2" id="KW-0238">DNA-binding</keyword>
<dbReference type="InterPro" id="IPR000485">
    <property type="entry name" value="AsnC-type_HTH_dom"/>
</dbReference>
<dbReference type="Gene3D" id="3.30.70.920">
    <property type="match status" value="1"/>
</dbReference>
<dbReference type="SUPFAM" id="SSF54909">
    <property type="entry name" value="Dimeric alpha+beta barrel"/>
    <property type="match status" value="1"/>
</dbReference>
<dbReference type="PRINTS" id="PR00033">
    <property type="entry name" value="HTHASNC"/>
</dbReference>
<dbReference type="InterPro" id="IPR011991">
    <property type="entry name" value="ArsR-like_HTH"/>
</dbReference>
<evidence type="ECO:0000256" key="1">
    <source>
        <dbReference type="ARBA" id="ARBA00023015"/>
    </source>
</evidence>
<evidence type="ECO:0000256" key="2">
    <source>
        <dbReference type="ARBA" id="ARBA00023125"/>
    </source>
</evidence>
<keyword evidence="1" id="KW-0805">Transcription regulation</keyword>
<comment type="caution">
    <text evidence="5">The sequence shown here is derived from an EMBL/GenBank/DDBJ whole genome shotgun (WGS) entry which is preliminary data.</text>
</comment>
<feature type="domain" description="HTH asnC-type" evidence="4">
    <location>
        <begin position="1"/>
        <end position="62"/>
    </location>
</feature>
<dbReference type="PROSITE" id="PS50956">
    <property type="entry name" value="HTH_ASNC_2"/>
    <property type="match status" value="1"/>
</dbReference>
<reference evidence="5 6" key="1">
    <citation type="submission" date="2021-10" db="EMBL/GenBank/DDBJ databases">
        <title>Collection of gut derived symbiotic bacterial strains cultured from healthy donors.</title>
        <authorList>
            <person name="Lin H."/>
            <person name="Littmann E."/>
            <person name="Kohout C."/>
            <person name="Pamer E.G."/>
        </authorList>
    </citation>
    <scope>NUCLEOTIDE SEQUENCE [LARGE SCALE GENOMIC DNA]</scope>
    <source>
        <strain evidence="5 6">DFI.1.165</strain>
    </source>
</reference>
<keyword evidence="3" id="KW-0804">Transcription</keyword>
<gene>
    <name evidence="5" type="ORF">LIZ65_18630</name>
</gene>
<organism evidence="5 6">
    <name type="scientific">Bariatricus massiliensis</name>
    <dbReference type="NCBI Taxonomy" id="1745713"/>
    <lineage>
        <taxon>Bacteria</taxon>
        <taxon>Bacillati</taxon>
        <taxon>Bacillota</taxon>
        <taxon>Clostridia</taxon>
        <taxon>Lachnospirales</taxon>
        <taxon>Lachnospiraceae</taxon>
        <taxon>Bariatricus</taxon>
    </lineage>
</organism>
<accession>A0ABS8DLH0</accession>
<protein>
    <submittedName>
        <fullName evidence="5">Lrp/AsnC family transcriptional regulator</fullName>
    </submittedName>
</protein>